<protein>
    <submittedName>
        <fullName evidence="1">Uncharacterized protein</fullName>
    </submittedName>
</protein>
<reference evidence="1" key="1">
    <citation type="journal article" date="2014" name="Front. Microbiol.">
        <title>High frequency of phylogenetically diverse reductive dehalogenase-homologous genes in deep subseafloor sedimentary metagenomes.</title>
        <authorList>
            <person name="Kawai M."/>
            <person name="Futagami T."/>
            <person name="Toyoda A."/>
            <person name="Takaki Y."/>
            <person name="Nishi S."/>
            <person name="Hori S."/>
            <person name="Arai W."/>
            <person name="Tsubouchi T."/>
            <person name="Morono Y."/>
            <person name="Uchiyama I."/>
            <person name="Ito T."/>
            <person name="Fujiyama A."/>
            <person name="Inagaki F."/>
            <person name="Takami H."/>
        </authorList>
    </citation>
    <scope>NUCLEOTIDE SEQUENCE</scope>
    <source>
        <strain evidence="1">Expedition CK06-06</strain>
    </source>
</reference>
<proteinExistence type="predicted"/>
<organism evidence="1">
    <name type="scientific">marine sediment metagenome</name>
    <dbReference type="NCBI Taxonomy" id="412755"/>
    <lineage>
        <taxon>unclassified sequences</taxon>
        <taxon>metagenomes</taxon>
        <taxon>ecological metagenomes</taxon>
    </lineage>
</organism>
<accession>X1JAM0</accession>
<name>X1JAM0_9ZZZZ</name>
<evidence type="ECO:0000313" key="1">
    <source>
        <dbReference type="EMBL" id="GAH91761.1"/>
    </source>
</evidence>
<sequence length="41" mass="4562">MTLKVIKGMGDVKEAKPEINILKRGGINIDLHLSVMQDVKK</sequence>
<dbReference type="AlphaFoldDB" id="X1JAM0"/>
<comment type="caution">
    <text evidence="1">The sequence shown here is derived from an EMBL/GenBank/DDBJ whole genome shotgun (WGS) entry which is preliminary data.</text>
</comment>
<dbReference type="EMBL" id="BARV01001086">
    <property type="protein sequence ID" value="GAH91761.1"/>
    <property type="molecule type" value="Genomic_DNA"/>
</dbReference>
<gene>
    <name evidence="1" type="ORF">S06H3_03360</name>
</gene>